<dbReference type="InterPro" id="IPR033443">
    <property type="entry name" value="PROP1-like_PPR_dom"/>
</dbReference>
<dbReference type="STRING" id="35608.A0A2U1N4A0"/>
<evidence type="ECO:0000313" key="4">
    <source>
        <dbReference type="Proteomes" id="UP000245207"/>
    </source>
</evidence>
<evidence type="ECO:0000313" key="3">
    <source>
        <dbReference type="EMBL" id="PWA68340.1"/>
    </source>
</evidence>
<dbReference type="InterPro" id="IPR011990">
    <property type="entry name" value="TPR-like_helical_dom_sf"/>
</dbReference>
<dbReference type="PANTHER" id="PTHR13547:SF1">
    <property type="entry name" value="MITOCHONDRIAL RIBONUCLEASE P CATALYTIC SUBUNIT"/>
    <property type="match status" value="1"/>
</dbReference>
<reference evidence="3 4" key="1">
    <citation type="journal article" date="2018" name="Mol. Plant">
        <title>The genome of Artemisia annua provides insight into the evolution of Asteraceae family and artemisinin biosynthesis.</title>
        <authorList>
            <person name="Shen Q."/>
            <person name="Zhang L."/>
            <person name="Liao Z."/>
            <person name="Wang S."/>
            <person name="Yan T."/>
            <person name="Shi P."/>
            <person name="Liu M."/>
            <person name="Fu X."/>
            <person name="Pan Q."/>
            <person name="Wang Y."/>
            <person name="Lv Z."/>
            <person name="Lu X."/>
            <person name="Zhang F."/>
            <person name="Jiang W."/>
            <person name="Ma Y."/>
            <person name="Chen M."/>
            <person name="Hao X."/>
            <person name="Li L."/>
            <person name="Tang Y."/>
            <person name="Lv G."/>
            <person name="Zhou Y."/>
            <person name="Sun X."/>
            <person name="Brodelius P.E."/>
            <person name="Rose J.K.C."/>
            <person name="Tang K."/>
        </authorList>
    </citation>
    <scope>NUCLEOTIDE SEQUENCE [LARGE SCALE GENOMIC DNA]</scope>
    <source>
        <strain evidence="4">cv. Huhao1</strain>
        <tissue evidence="3">Leaf</tissue>
    </source>
</reference>
<dbReference type="GO" id="GO:0004526">
    <property type="term" value="F:ribonuclease P activity"/>
    <property type="evidence" value="ECO:0007669"/>
    <property type="project" value="TreeGrafter"/>
</dbReference>
<dbReference type="PANTHER" id="PTHR13547">
    <property type="match status" value="1"/>
</dbReference>
<dbReference type="OrthoDB" id="46913at2759"/>
<name>A0A2U1N4A0_ARTAN</name>
<comment type="caution">
    <text evidence="3">The sequence shown here is derived from an EMBL/GenBank/DDBJ whole genome shotgun (WGS) entry which is preliminary data.</text>
</comment>
<keyword evidence="4" id="KW-1185">Reference proteome</keyword>
<dbReference type="GO" id="GO:0001682">
    <property type="term" value="P:tRNA 5'-leader removal"/>
    <property type="evidence" value="ECO:0007669"/>
    <property type="project" value="TreeGrafter"/>
</dbReference>
<dbReference type="Pfam" id="PF17177">
    <property type="entry name" value="PPR_long"/>
    <property type="match status" value="1"/>
</dbReference>
<dbReference type="AlphaFoldDB" id="A0A2U1N4A0"/>
<accession>A0A2U1N4A0</accession>
<evidence type="ECO:0000256" key="1">
    <source>
        <dbReference type="ARBA" id="ARBA00022737"/>
    </source>
</evidence>
<dbReference type="EMBL" id="PKPP01003655">
    <property type="protein sequence ID" value="PWA68340.1"/>
    <property type="molecule type" value="Genomic_DNA"/>
</dbReference>
<feature type="domain" description="PROP1-like PPR" evidence="2">
    <location>
        <begin position="91"/>
        <end position="232"/>
    </location>
</feature>
<dbReference type="Proteomes" id="UP000245207">
    <property type="component" value="Unassembled WGS sequence"/>
</dbReference>
<protein>
    <submittedName>
        <fullName evidence="3">Pentatricopeptide repeat-containing protein</fullName>
    </submittedName>
</protein>
<organism evidence="3 4">
    <name type="scientific">Artemisia annua</name>
    <name type="common">Sweet wormwood</name>
    <dbReference type="NCBI Taxonomy" id="35608"/>
    <lineage>
        <taxon>Eukaryota</taxon>
        <taxon>Viridiplantae</taxon>
        <taxon>Streptophyta</taxon>
        <taxon>Embryophyta</taxon>
        <taxon>Tracheophyta</taxon>
        <taxon>Spermatophyta</taxon>
        <taxon>Magnoliopsida</taxon>
        <taxon>eudicotyledons</taxon>
        <taxon>Gunneridae</taxon>
        <taxon>Pentapetalae</taxon>
        <taxon>asterids</taxon>
        <taxon>campanulids</taxon>
        <taxon>Asterales</taxon>
        <taxon>Asteraceae</taxon>
        <taxon>Asteroideae</taxon>
        <taxon>Anthemideae</taxon>
        <taxon>Artemisiinae</taxon>
        <taxon>Artemisia</taxon>
    </lineage>
</organism>
<dbReference type="Gene3D" id="1.25.40.10">
    <property type="entry name" value="Tetratricopeptide repeat domain"/>
    <property type="match status" value="1"/>
</dbReference>
<keyword evidence="1" id="KW-0677">Repeat</keyword>
<gene>
    <name evidence="3" type="ORF">CTI12_AA308530</name>
</gene>
<proteinExistence type="predicted"/>
<evidence type="ECO:0000259" key="2">
    <source>
        <dbReference type="Pfam" id="PF17177"/>
    </source>
</evidence>
<sequence length="237" mass="26695">MGCLISDGKQRWGCSKDSGGVKKGGSHPNKAGICNPFEWPPYEIQVQSSSFILSACTLVMGFLYLTNHQQAPQLQMSNKSEIKALRESPFWYDEDLVNNVPLNVEHYNKLLYLCSSCNSDLGLERGFEIFSKMKSDVVPNEATIMTKAMLAASKEDLQMAFDLVKKLKEECEISLKLRSYVRALAGFCKKGLVDVAYEVDGYMIENWVMVKEREFGLLLWVTVGVGRGIKFMRCCRG</sequence>